<accession>A0A380TH30</accession>
<dbReference type="EMBL" id="UIDG01000445">
    <property type="protein sequence ID" value="SUS07782.1"/>
    <property type="molecule type" value="Genomic_DNA"/>
</dbReference>
<protein>
    <submittedName>
        <fullName evidence="2">Uncharacterized protein</fullName>
    </submittedName>
</protein>
<gene>
    <name evidence="2" type="ORF">DF3PB_50052</name>
</gene>
<proteinExistence type="predicted"/>
<reference evidence="2" key="1">
    <citation type="submission" date="2018-07" db="EMBL/GenBank/DDBJ databases">
        <authorList>
            <person name="Quirk P.G."/>
            <person name="Krulwich T.A."/>
        </authorList>
    </citation>
    <scope>NUCLEOTIDE SEQUENCE</scope>
</reference>
<feature type="region of interest" description="Disordered" evidence="1">
    <location>
        <begin position="79"/>
        <end position="121"/>
    </location>
</feature>
<organism evidence="2">
    <name type="scientific">metagenome</name>
    <dbReference type="NCBI Taxonomy" id="256318"/>
    <lineage>
        <taxon>unclassified sequences</taxon>
        <taxon>metagenomes</taxon>
    </lineage>
</organism>
<evidence type="ECO:0000256" key="1">
    <source>
        <dbReference type="SAM" id="MobiDB-lite"/>
    </source>
</evidence>
<name>A0A380TH30_9ZZZZ</name>
<evidence type="ECO:0000313" key="2">
    <source>
        <dbReference type="EMBL" id="SUS07782.1"/>
    </source>
</evidence>
<sequence>MHSSLAALVSACHPFGFTSGSTMQLLTRFCVAALLAAALIPSGEAAADAAHPLDPTASAGAVVTKNSFEGFVPLLSRENPAPSFIKSEPPAPNEERPASVQTIPMDHSGMAHGAPQGATAP</sequence>
<dbReference type="AlphaFoldDB" id="A0A380TH30"/>